<sequence length="304" mass="34443">MTAVPSYTKILTLGAAGTERALVGDVLVQEKCDGSQFSFGIDERGEVSCRSHHQQLVMDGPCGDFTPAVEQVRRMTPRLKAMDKPIWFYCEYLRKPKQNTLCYERTPTNHLVLFDCVYESAGTVTWADYDSLDASAKHLGIDVIPLLHQGAITRDELTALLERDSYLGGQKVEGVVVKNYRELIALGGRTFPLFAKLVSGRFKERHDVEWKQQTSKGKLELYMDSFRSVPRWQKAVQHLSEAGQLLRDPKDIGALMRAVHEDLDTEETETIKNELYALYIKDIKRVATAGLPEWYKTQLVEGLE</sequence>
<dbReference type="EMBL" id="MT141738">
    <property type="protein sequence ID" value="QJA69819.1"/>
    <property type="molecule type" value="Genomic_DNA"/>
</dbReference>
<name>A0A6M3JI18_9ZZZZ</name>
<dbReference type="Gene3D" id="3.30.470.30">
    <property type="entry name" value="DNA ligase/mRNA capping enzyme"/>
    <property type="match status" value="1"/>
</dbReference>
<evidence type="ECO:0000259" key="1">
    <source>
        <dbReference type="Pfam" id="PF09414"/>
    </source>
</evidence>
<keyword evidence="2" id="KW-0436">Ligase</keyword>
<proteinExistence type="predicted"/>
<organism evidence="2">
    <name type="scientific">viral metagenome</name>
    <dbReference type="NCBI Taxonomy" id="1070528"/>
    <lineage>
        <taxon>unclassified sequences</taxon>
        <taxon>metagenomes</taxon>
        <taxon>organismal metagenomes</taxon>
    </lineage>
</organism>
<dbReference type="Pfam" id="PF09414">
    <property type="entry name" value="RNA_ligase"/>
    <property type="match status" value="1"/>
</dbReference>
<dbReference type="AlphaFoldDB" id="A0A6M3JI18"/>
<dbReference type="SUPFAM" id="SSF56091">
    <property type="entry name" value="DNA ligase/mRNA capping enzyme, catalytic domain"/>
    <property type="match status" value="1"/>
</dbReference>
<reference evidence="2" key="1">
    <citation type="submission" date="2020-03" db="EMBL/GenBank/DDBJ databases">
        <title>The deep terrestrial virosphere.</title>
        <authorList>
            <person name="Holmfeldt K."/>
            <person name="Nilsson E."/>
            <person name="Simone D."/>
            <person name="Lopez-Fernandez M."/>
            <person name="Wu X."/>
            <person name="de Brujin I."/>
            <person name="Lundin D."/>
            <person name="Andersson A."/>
            <person name="Bertilsson S."/>
            <person name="Dopson M."/>
        </authorList>
    </citation>
    <scope>NUCLEOTIDE SEQUENCE</scope>
    <source>
        <strain evidence="2">MM415A04263</strain>
    </source>
</reference>
<evidence type="ECO:0000313" key="2">
    <source>
        <dbReference type="EMBL" id="QJA69819.1"/>
    </source>
</evidence>
<accession>A0A6M3JI18</accession>
<dbReference type="InterPro" id="IPR021122">
    <property type="entry name" value="RNA_ligase_dom_REL/Rnl2"/>
</dbReference>
<gene>
    <name evidence="2" type="ORF">MM415A04263_0014</name>
</gene>
<feature type="domain" description="RNA ligase" evidence="1">
    <location>
        <begin position="25"/>
        <end position="182"/>
    </location>
</feature>
<dbReference type="GO" id="GO:0016874">
    <property type="term" value="F:ligase activity"/>
    <property type="evidence" value="ECO:0007669"/>
    <property type="project" value="UniProtKB-KW"/>
</dbReference>
<protein>
    <submittedName>
        <fullName evidence="2">Putative RNA ligase</fullName>
    </submittedName>
</protein>